<evidence type="ECO:0000313" key="4">
    <source>
        <dbReference type="EMBL" id="SDO38102.1"/>
    </source>
</evidence>
<dbReference type="Gene3D" id="3.40.50.2300">
    <property type="match status" value="1"/>
</dbReference>
<gene>
    <name evidence="4" type="ORF">SAMN05216360_12128</name>
</gene>
<dbReference type="InterPro" id="IPR050625">
    <property type="entry name" value="ParA/MinD_ATPase"/>
</dbReference>
<dbReference type="SUPFAM" id="SSF52172">
    <property type="entry name" value="CheY-like"/>
    <property type="match status" value="1"/>
</dbReference>
<dbReference type="PANTHER" id="PTHR43384">
    <property type="entry name" value="SEPTUM SITE-DETERMINING PROTEIN MIND HOMOLOG, CHLOROPLASTIC-RELATED"/>
    <property type="match status" value="1"/>
</dbReference>
<dbReference type="AlphaFoldDB" id="A0A1H0J3C3"/>
<evidence type="ECO:0000256" key="1">
    <source>
        <dbReference type="ARBA" id="ARBA00022741"/>
    </source>
</evidence>
<dbReference type="GO" id="GO:0005829">
    <property type="term" value="C:cytosol"/>
    <property type="evidence" value="ECO:0007669"/>
    <property type="project" value="TreeGrafter"/>
</dbReference>
<dbReference type="OrthoDB" id="9783172at2"/>
<dbReference type="GO" id="GO:0051782">
    <property type="term" value="P:negative regulation of cell division"/>
    <property type="evidence" value="ECO:0007669"/>
    <property type="project" value="TreeGrafter"/>
</dbReference>
<evidence type="ECO:0000313" key="5">
    <source>
        <dbReference type="Proteomes" id="UP000198704"/>
    </source>
</evidence>
<feature type="domain" description="AAA" evidence="3">
    <location>
        <begin position="149"/>
        <end position="309"/>
    </location>
</feature>
<evidence type="ECO:0000259" key="3">
    <source>
        <dbReference type="Pfam" id="PF13614"/>
    </source>
</evidence>
<dbReference type="Proteomes" id="UP000198704">
    <property type="component" value="Unassembled WGS sequence"/>
</dbReference>
<dbReference type="GO" id="GO:0016887">
    <property type="term" value="F:ATP hydrolysis activity"/>
    <property type="evidence" value="ECO:0007669"/>
    <property type="project" value="TreeGrafter"/>
</dbReference>
<name>A0A1H0J3C3_9HYPH</name>
<accession>A0A1H0J3C3</accession>
<dbReference type="SUPFAM" id="SSF52540">
    <property type="entry name" value="P-loop containing nucleoside triphosphate hydrolases"/>
    <property type="match status" value="1"/>
</dbReference>
<dbReference type="STRING" id="582672.SAMN05216360_12128"/>
<keyword evidence="1" id="KW-0547">Nucleotide-binding</keyword>
<reference evidence="5" key="1">
    <citation type="submission" date="2016-10" db="EMBL/GenBank/DDBJ databases">
        <authorList>
            <person name="Varghese N."/>
            <person name="Submissions S."/>
        </authorList>
    </citation>
    <scope>NUCLEOTIDE SEQUENCE [LARGE SCALE GENOMIC DNA]</scope>
    <source>
        <strain evidence="5">BL47</strain>
    </source>
</reference>
<dbReference type="RefSeq" id="WP_091721497.1">
    <property type="nucleotide sequence ID" value="NZ_FNHS01000021.1"/>
</dbReference>
<evidence type="ECO:0000256" key="2">
    <source>
        <dbReference type="ARBA" id="ARBA00022840"/>
    </source>
</evidence>
<keyword evidence="5" id="KW-1185">Reference proteome</keyword>
<dbReference type="PANTHER" id="PTHR43384:SF6">
    <property type="entry name" value="SEPTUM SITE-DETERMINING PROTEIN MIND HOMOLOG, CHLOROPLASTIC"/>
    <property type="match status" value="1"/>
</dbReference>
<keyword evidence="2" id="KW-0067">ATP-binding</keyword>
<dbReference type="InterPro" id="IPR027417">
    <property type="entry name" value="P-loop_NTPase"/>
</dbReference>
<dbReference type="Gene3D" id="3.40.50.300">
    <property type="entry name" value="P-loop containing nucleotide triphosphate hydrolases"/>
    <property type="match status" value="1"/>
</dbReference>
<sequence>MADLSETAERTIAPVPRITIQAFCETSETAAMIEGAALDRRMQKTQVKVRMGGGAAAIEAYRHAPTPNVIVLETQGPRSKPLECLDALAEVCDEGTRVLVIGHLNDVTLYRQLIQRGVSDYLMAPVDPLTLIGAISDLFTAPGVKPVGRTVAVCGVKGGIGASTVAHNFAWSVARSQGVQTVIADLDIAYGTASLNFNQDPPQGIAEAVFAPERLDSALVERLLSKCSDTLSLLSAPASLDRTIDLSEPAFDALIEYLRASVPCVVLDVPHQWNAWTKRVLTAADEILIVAGPDLASLRNAKNLLGALKHGRPNDAPPRILLNGVGVPKRPEIGTPEFAKTLEAPVALTIPFEPALFGTAANNGQMIAEIQAGSKVAELFNDLAALTLGRAETRRSGRASLLEPLLARFAGTKLGGIKLAGGKAS</sequence>
<organism evidence="4 5">
    <name type="scientific">Methylobacterium phyllostachyos</name>
    <dbReference type="NCBI Taxonomy" id="582672"/>
    <lineage>
        <taxon>Bacteria</taxon>
        <taxon>Pseudomonadati</taxon>
        <taxon>Pseudomonadota</taxon>
        <taxon>Alphaproteobacteria</taxon>
        <taxon>Hyphomicrobiales</taxon>
        <taxon>Methylobacteriaceae</taxon>
        <taxon>Methylobacterium</taxon>
    </lineage>
</organism>
<proteinExistence type="predicted"/>
<dbReference type="InterPro" id="IPR011006">
    <property type="entry name" value="CheY-like_superfamily"/>
</dbReference>
<dbReference type="GO" id="GO:0005524">
    <property type="term" value="F:ATP binding"/>
    <property type="evidence" value="ECO:0007669"/>
    <property type="project" value="UniProtKB-KW"/>
</dbReference>
<dbReference type="InterPro" id="IPR025669">
    <property type="entry name" value="AAA_dom"/>
</dbReference>
<dbReference type="EMBL" id="FNHS01000021">
    <property type="protein sequence ID" value="SDO38102.1"/>
    <property type="molecule type" value="Genomic_DNA"/>
</dbReference>
<dbReference type="GO" id="GO:0009898">
    <property type="term" value="C:cytoplasmic side of plasma membrane"/>
    <property type="evidence" value="ECO:0007669"/>
    <property type="project" value="TreeGrafter"/>
</dbReference>
<protein>
    <submittedName>
        <fullName evidence="4">Pilus assembly protein CpaE</fullName>
    </submittedName>
</protein>
<dbReference type="Pfam" id="PF13614">
    <property type="entry name" value="AAA_31"/>
    <property type="match status" value="1"/>
</dbReference>